<dbReference type="SUPFAM" id="SSF52266">
    <property type="entry name" value="SGNH hydrolase"/>
    <property type="match status" value="1"/>
</dbReference>
<feature type="chain" id="PRO_5029534640" description="Sialate O-acetylesterase domain-containing protein" evidence="2">
    <location>
        <begin position="17"/>
        <end position="307"/>
    </location>
</feature>
<proteinExistence type="predicted"/>
<dbReference type="Proteomes" id="UP000594263">
    <property type="component" value="Unplaced"/>
</dbReference>
<accession>A0A7N0TR43</accession>
<dbReference type="InterPro" id="IPR036514">
    <property type="entry name" value="SGNH_hydro_sf"/>
</dbReference>
<keyword evidence="5" id="KW-1185">Reference proteome</keyword>
<keyword evidence="2" id="KW-0732">Signal</keyword>
<dbReference type="AlphaFoldDB" id="A0A7N0TR43"/>
<dbReference type="PANTHER" id="PTHR31988">
    <property type="entry name" value="ESTERASE, PUTATIVE (DUF303)-RELATED"/>
    <property type="match status" value="1"/>
</dbReference>
<dbReference type="InterPro" id="IPR005181">
    <property type="entry name" value="SASA"/>
</dbReference>
<name>A0A7N0TR43_KALFE</name>
<sequence length="307" mass="32568">MILAFIATLLISDAICLSTAPAAPPTAAAATIFILAGQSNMSGRGGVVNDTWDGVVPPACSPNSAIMMLGPNLRWELAVEPLHKDIDLHKTCGIGPGMAFASSIAGRGAIGKVGLVPCGRGGTRLEEWEKGSGSGLYEAAVRRGKAAERRGRIGGVVWYQGESDTLNETDASLYGRRLVKLFGDLRRDLELPLLPIFQVALASGAGPYKSRVRAAQLGMNLINVFTVDAEGLQLEPDNLHLTTPAQVRLGSMLASAYLNTMSLPSSAFFQLSSAGSQTCFSNCRFSFWSERLFGLVVLMTVSCFVIV</sequence>
<evidence type="ECO:0000313" key="4">
    <source>
        <dbReference type="EnsemblPlants" id="Kaladp0042s0096.1.v1.1"/>
    </source>
</evidence>
<evidence type="ECO:0000256" key="1">
    <source>
        <dbReference type="ARBA" id="ARBA00022801"/>
    </source>
</evidence>
<feature type="domain" description="Sialate O-acetylesterase" evidence="3">
    <location>
        <begin position="31"/>
        <end position="258"/>
    </location>
</feature>
<dbReference type="PANTHER" id="PTHR31988:SF15">
    <property type="entry name" value="ESTERASE, PUTATIVE (DUF303)-RELATED"/>
    <property type="match status" value="1"/>
</dbReference>
<reference evidence="4" key="1">
    <citation type="submission" date="2021-01" db="UniProtKB">
        <authorList>
            <consortium name="EnsemblPlants"/>
        </authorList>
    </citation>
    <scope>IDENTIFICATION</scope>
</reference>
<dbReference type="Gramene" id="Kaladp0042s0096.1.v1.1">
    <property type="protein sequence ID" value="Kaladp0042s0096.1.v1.1"/>
    <property type="gene ID" value="Kaladp0042s0096.v1.1"/>
</dbReference>
<dbReference type="OMA" id="CAMAGNR"/>
<protein>
    <recommendedName>
        <fullName evidence="3">Sialate O-acetylesterase domain-containing protein</fullName>
    </recommendedName>
</protein>
<evidence type="ECO:0000259" key="3">
    <source>
        <dbReference type="Pfam" id="PF03629"/>
    </source>
</evidence>
<evidence type="ECO:0000313" key="5">
    <source>
        <dbReference type="Proteomes" id="UP000594263"/>
    </source>
</evidence>
<organism evidence="4 5">
    <name type="scientific">Kalanchoe fedtschenkoi</name>
    <name type="common">Lavender scallops</name>
    <name type="synonym">South American air plant</name>
    <dbReference type="NCBI Taxonomy" id="63787"/>
    <lineage>
        <taxon>Eukaryota</taxon>
        <taxon>Viridiplantae</taxon>
        <taxon>Streptophyta</taxon>
        <taxon>Embryophyta</taxon>
        <taxon>Tracheophyta</taxon>
        <taxon>Spermatophyta</taxon>
        <taxon>Magnoliopsida</taxon>
        <taxon>eudicotyledons</taxon>
        <taxon>Gunneridae</taxon>
        <taxon>Pentapetalae</taxon>
        <taxon>Saxifragales</taxon>
        <taxon>Crassulaceae</taxon>
        <taxon>Kalanchoe</taxon>
    </lineage>
</organism>
<feature type="signal peptide" evidence="2">
    <location>
        <begin position="1"/>
        <end position="16"/>
    </location>
</feature>
<dbReference type="Gene3D" id="3.40.50.1110">
    <property type="entry name" value="SGNH hydrolase"/>
    <property type="match status" value="1"/>
</dbReference>
<keyword evidence="1" id="KW-0378">Hydrolase</keyword>
<dbReference type="InterPro" id="IPR052940">
    <property type="entry name" value="Carb_Esterase_6"/>
</dbReference>
<dbReference type="Pfam" id="PF03629">
    <property type="entry name" value="SASA"/>
    <property type="match status" value="1"/>
</dbReference>
<evidence type="ECO:0000256" key="2">
    <source>
        <dbReference type="SAM" id="SignalP"/>
    </source>
</evidence>
<dbReference type="EnsemblPlants" id="Kaladp0042s0096.1.v1.1">
    <property type="protein sequence ID" value="Kaladp0042s0096.1.v1.1"/>
    <property type="gene ID" value="Kaladp0042s0096.v1.1"/>
</dbReference>
<dbReference type="GO" id="GO:0016787">
    <property type="term" value="F:hydrolase activity"/>
    <property type="evidence" value="ECO:0007669"/>
    <property type="project" value="UniProtKB-KW"/>
</dbReference>